<protein>
    <submittedName>
        <fullName evidence="1">Uncharacterized protein</fullName>
    </submittedName>
</protein>
<proteinExistence type="predicted"/>
<dbReference type="Proteomes" id="UP000028725">
    <property type="component" value="Unassembled WGS sequence"/>
</dbReference>
<evidence type="ECO:0000313" key="1">
    <source>
        <dbReference type="EMBL" id="KFE72518.1"/>
    </source>
</evidence>
<dbReference type="AlphaFoldDB" id="A0A085WXV5"/>
<sequence>MRYADVLVAARERRLISPPGTGWLDRLPAELQRQFQPARDALRLWTGLSSEQDPLD</sequence>
<comment type="caution">
    <text evidence="1">The sequence shown here is derived from an EMBL/GenBank/DDBJ whole genome shotgun (WGS) entry which is preliminary data.</text>
</comment>
<dbReference type="RefSeq" id="WP_157231791.1">
    <property type="nucleotide sequence ID" value="NZ_JMCB01000001.1"/>
</dbReference>
<gene>
    <name evidence="1" type="ORF">DB31_0781</name>
</gene>
<dbReference type="STRING" id="394096.DB31_0781"/>
<dbReference type="EMBL" id="JMCB01000001">
    <property type="protein sequence ID" value="KFE72518.1"/>
    <property type="molecule type" value="Genomic_DNA"/>
</dbReference>
<organism evidence="1 2">
    <name type="scientific">Hyalangium minutum</name>
    <dbReference type="NCBI Taxonomy" id="394096"/>
    <lineage>
        <taxon>Bacteria</taxon>
        <taxon>Pseudomonadati</taxon>
        <taxon>Myxococcota</taxon>
        <taxon>Myxococcia</taxon>
        <taxon>Myxococcales</taxon>
        <taxon>Cystobacterineae</taxon>
        <taxon>Archangiaceae</taxon>
        <taxon>Hyalangium</taxon>
    </lineage>
</organism>
<keyword evidence="2" id="KW-1185">Reference proteome</keyword>
<evidence type="ECO:0000313" key="2">
    <source>
        <dbReference type="Proteomes" id="UP000028725"/>
    </source>
</evidence>
<name>A0A085WXV5_9BACT</name>
<accession>A0A085WXV5</accession>
<reference evidence="1 2" key="1">
    <citation type="submission" date="2014-04" db="EMBL/GenBank/DDBJ databases">
        <title>Genome assembly of Hyalangium minutum DSM 14724.</title>
        <authorList>
            <person name="Sharma G."/>
            <person name="Subramanian S."/>
        </authorList>
    </citation>
    <scope>NUCLEOTIDE SEQUENCE [LARGE SCALE GENOMIC DNA]</scope>
    <source>
        <strain evidence="1 2">DSM 14724</strain>
    </source>
</reference>